<evidence type="ECO:0008006" key="4">
    <source>
        <dbReference type="Google" id="ProtNLM"/>
    </source>
</evidence>
<sequence>MTLNQIFRACARRWYILLGLAILTGFGAVLAAGAGGVYWTRVDVIFLEPSSSANPNALRAGTGGNLVAFAALVERQVNGNLDTPRFSNVESTLYGAGVRQGSRVSLANTGGQWADAFTRPVLSVEVVDSSETAVRSTLGLVLAHIDRISAEQQADAGVPQSSQITTLASPQQAVISRAEGKGTRAGLAVLVLGLALAGAVTAGADRFLTRRARNRESSPF</sequence>
<keyword evidence="1" id="KW-0472">Membrane</keyword>
<evidence type="ECO:0000256" key="1">
    <source>
        <dbReference type="SAM" id="Phobius"/>
    </source>
</evidence>
<dbReference type="RefSeq" id="WP_152602096.1">
    <property type="nucleotide sequence ID" value="NZ_JACHBQ010000001.1"/>
</dbReference>
<protein>
    <recommendedName>
        <fullName evidence="4">Polysaccharide chain length determinant N-terminal domain-containing protein</fullName>
    </recommendedName>
</protein>
<reference evidence="2 3" key="1">
    <citation type="submission" date="2020-08" db="EMBL/GenBank/DDBJ databases">
        <title>Sequencing the genomes of 1000 actinobacteria strains.</title>
        <authorList>
            <person name="Klenk H.-P."/>
        </authorList>
    </citation>
    <scope>NUCLEOTIDE SEQUENCE [LARGE SCALE GENOMIC DNA]</scope>
    <source>
        <strain evidence="2 3">DSM 21065</strain>
    </source>
</reference>
<dbReference type="Proteomes" id="UP000561726">
    <property type="component" value="Unassembled WGS sequence"/>
</dbReference>
<feature type="transmembrane region" description="Helical" evidence="1">
    <location>
        <begin position="185"/>
        <end position="208"/>
    </location>
</feature>
<accession>A0A7W8ZZ82</accession>
<dbReference type="AlphaFoldDB" id="A0A7W8ZZ82"/>
<dbReference type="EMBL" id="JACHBQ010000001">
    <property type="protein sequence ID" value="MBB5642778.1"/>
    <property type="molecule type" value="Genomic_DNA"/>
</dbReference>
<organism evidence="2 3">
    <name type="scientific">Cryobacterium roopkundense</name>
    <dbReference type="NCBI Taxonomy" id="1001240"/>
    <lineage>
        <taxon>Bacteria</taxon>
        <taxon>Bacillati</taxon>
        <taxon>Actinomycetota</taxon>
        <taxon>Actinomycetes</taxon>
        <taxon>Micrococcales</taxon>
        <taxon>Microbacteriaceae</taxon>
        <taxon>Cryobacterium</taxon>
    </lineage>
</organism>
<evidence type="ECO:0000313" key="2">
    <source>
        <dbReference type="EMBL" id="MBB5642778.1"/>
    </source>
</evidence>
<name>A0A7W8ZZ82_9MICO</name>
<gene>
    <name evidence="2" type="ORF">BJ997_003326</name>
</gene>
<evidence type="ECO:0000313" key="3">
    <source>
        <dbReference type="Proteomes" id="UP000561726"/>
    </source>
</evidence>
<comment type="caution">
    <text evidence="2">The sequence shown here is derived from an EMBL/GenBank/DDBJ whole genome shotgun (WGS) entry which is preliminary data.</text>
</comment>
<keyword evidence="1" id="KW-0812">Transmembrane</keyword>
<proteinExistence type="predicted"/>
<keyword evidence="1" id="KW-1133">Transmembrane helix</keyword>
<dbReference type="OrthoDB" id="5179260at2"/>